<evidence type="ECO:0000256" key="2">
    <source>
        <dbReference type="ARBA" id="ARBA00022801"/>
    </source>
</evidence>
<dbReference type="SUPFAM" id="SSF55811">
    <property type="entry name" value="Nudix"/>
    <property type="match status" value="1"/>
</dbReference>
<evidence type="ECO:0000313" key="4">
    <source>
        <dbReference type="EMBL" id="ASV69576.1"/>
    </source>
</evidence>
<evidence type="ECO:0000313" key="5">
    <source>
        <dbReference type="Proteomes" id="UP000215137"/>
    </source>
</evidence>
<dbReference type="Proteomes" id="UP000215137">
    <property type="component" value="Chromosome"/>
</dbReference>
<dbReference type="GO" id="GO:0016787">
    <property type="term" value="F:hydrolase activity"/>
    <property type="evidence" value="ECO:0007669"/>
    <property type="project" value="UniProtKB-KW"/>
</dbReference>
<dbReference type="InterPro" id="IPR015797">
    <property type="entry name" value="NUDIX_hydrolase-like_dom_sf"/>
</dbReference>
<dbReference type="KEGG" id="bko:CKF48_21055"/>
<dbReference type="Pfam" id="PF21906">
    <property type="entry name" value="WHD_NrtR"/>
    <property type="match status" value="1"/>
</dbReference>
<dbReference type="PROSITE" id="PS00893">
    <property type="entry name" value="NUDIX_BOX"/>
    <property type="match status" value="1"/>
</dbReference>
<comment type="similarity">
    <text evidence="1">Belongs to the Nudix hydrolase family.</text>
</comment>
<dbReference type="AlphaFoldDB" id="A0A248TMZ0"/>
<organism evidence="4 5">
    <name type="scientific">Cytobacillus kochii</name>
    <dbReference type="NCBI Taxonomy" id="859143"/>
    <lineage>
        <taxon>Bacteria</taxon>
        <taxon>Bacillati</taxon>
        <taxon>Bacillota</taxon>
        <taxon>Bacilli</taxon>
        <taxon>Bacillales</taxon>
        <taxon>Bacillaceae</taxon>
        <taxon>Cytobacillus</taxon>
    </lineage>
</organism>
<gene>
    <name evidence="4" type="ORF">CKF48_21055</name>
</gene>
<dbReference type="InterPro" id="IPR020084">
    <property type="entry name" value="NUDIX_hydrolase_CS"/>
</dbReference>
<dbReference type="InterPro" id="IPR036388">
    <property type="entry name" value="WH-like_DNA-bd_sf"/>
</dbReference>
<dbReference type="InterPro" id="IPR036390">
    <property type="entry name" value="WH_DNA-bd_sf"/>
</dbReference>
<dbReference type="InterPro" id="IPR054105">
    <property type="entry name" value="WHD_NrtR"/>
</dbReference>
<dbReference type="PANTHER" id="PTHR43736">
    <property type="entry name" value="ADP-RIBOSE PYROPHOSPHATASE"/>
    <property type="match status" value="1"/>
</dbReference>
<dbReference type="InterPro" id="IPR000086">
    <property type="entry name" value="NUDIX_hydrolase_dom"/>
</dbReference>
<dbReference type="PANTHER" id="PTHR43736:SF1">
    <property type="entry name" value="DIHYDRONEOPTERIN TRIPHOSPHATE DIPHOSPHATASE"/>
    <property type="match status" value="1"/>
</dbReference>
<accession>A0A248TMZ0</accession>
<sequence length="251" mass="28471">MTKKYRTPDGYTADIAVFTIVTEESKPFTPPDMSLNLLLIERAKWNTEGELNTEGGKWALPGGFVGVHENALQAAVRELKEETGIDCVHMKHFGIYDEPGRDNRGWIISNAHYAIISEEDLREMNANDDASAVKLVNIHDVLQLELAFDHRQIICDALSVIKRELLQTTAAKNLLQDEFTYSELQAVLSTVTKDPAILNEQAFARKIKSLPFIEKVEGKTTQRTSKKATQLYRFNEVEVVKPIYTGRYQER</sequence>
<name>A0A248TMZ0_9BACI</name>
<feature type="domain" description="Nudix hydrolase" evidence="3">
    <location>
        <begin position="10"/>
        <end position="162"/>
    </location>
</feature>
<dbReference type="Gene3D" id="1.10.10.10">
    <property type="entry name" value="Winged helix-like DNA-binding domain superfamily/Winged helix DNA-binding domain"/>
    <property type="match status" value="1"/>
</dbReference>
<evidence type="ECO:0000259" key="3">
    <source>
        <dbReference type="PROSITE" id="PS51462"/>
    </source>
</evidence>
<dbReference type="SUPFAM" id="SSF46785">
    <property type="entry name" value="Winged helix' DNA-binding domain"/>
    <property type="match status" value="1"/>
</dbReference>
<keyword evidence="2" id="KW-0378">Hydrolase</keyword>
<proteinExistence type="inferred from homology"/>
<dbReference type="OrthoDB" id="9786141at2"/>
<dbReference type="PROSITE" id="PS51462">
    <property type="entry name" value="NUDIX"/>
    <property type="match status" value="1"/>
</dbReference>
<dbReference type="CDD" id="cd18873">
    <property type="entry name" value="NUDIX_NadM_like"/>
    <property type="match status" value="1"/>
</dbReference>
<dbReference type="EMBL" id="CP022983">
    <property type="protein sequence ID" value="ASV69576.1"/>
    <property type="molecule type" value="Genomic_DNA"/>
</dbReference>
<reference evidence="4 5" key="1">
    <citation type="submission" date="2017-08" db="EMBL/GenBank/DDBJ databases">
        <title>Complete Genome Sequence of Bacillus kochii Oregon-R-modENCODE STRAIN BDGP4, isolated from Drosophila melanogaster gut.</title>
        <authorList>
            <person name="Wan K.H."/>
            <person name="Yu C."/>
            <person name="Park S."/>
            <person name="Hammonds A.S."/>
            <person name="Booth B.W."/>
            <person name="Celniker S.E."/>
        </authorList>
    </citation>
    <scope>NUCLEOTIDE SEQUENCE [LARGE SCALE GENOMIC DNA]</scope>
    <source>
        <strain evidence="4 5">BDGP4</strain>
    </source>
</reference>
<protein>
    <submittedName>
        <fullName evidence="4">ADP-ribose pyrophosphatase</fullName>
    </submittedName>
</protein>
<dbReference type="RefSeq" id="WP_095373140.1">
    <property type="nucleotide sequence ID" value="NZ_CP022983.1"/>
</dbReference>
<dbReference type="Pfam" id="PF00293">
    <property type="entry name" value="NUDIX"/>
    <property type="match status" value="1"/>
</dbReference>
<keyword evidence="5" id="KW-1185">Reference proteome</keyword>
<dbReference type="Gene3D" id="3.90.79.10">
    <property type="entry name" value="Nucleoside Triphosphate Pyrophosphohydrolase"/>
    <property type="match status" value="1"/>
</dbReference>
<evidence type="ECO:0000256" key="1">
    <source>
        <dbReference type="ARBA" id="ARBA00005582"/>
    </source>
</evidence>